<dbReference type="EMBL" id="WWCO01000025">
    <property type="protein sequence ID" value="MYM37236.1"/>
    <property type="molecule type" value="Genomic_DNA"/>
</dbReference>
<evidence type="ECO:0000313" key="1">
    <source>
        <dbReference type="EMBL" id="MYM37236.1"/>
    </source>
</evidence>
<comment type="caution">
    <text evidence="1">The sequence shown here is derived from an EMBL/GenBank/DDBJ whole genome shotgun (WGS) entry which is preliminary data.</text>
</comment>
<dbReference type="RefSeq" id="WP_160992579.1">
    <property type="nucleotide sequence ID" value="NZ_WWCO01000025.1"/>
</dbReference>
<sequence>MNAAVAAIHFALELTDGTEIDFLRVWNEGNFDALRKEWPEAPEAIYIGADPSHPETTALFEKEDDAARLQKLLRCCTNAKTKFGPKNIVRSITLTVKDSVMTSTFYQTEVRKIIDDLTPIDFQERA</sequence>
<gene>
    <name evidence="1" type="ORF">GTP38_23190</name>
</gene>
<accession>A0ABW9VC80</accession>
<organism evidence="1 2">
    <name type="scientific">Duganella lactea</name>
    <dbReference type="NCBI Taxonomy" id="2692173"/>
    <lineage>
        <taxon>Bacteria</taxon>
        <taxon>Pseudomonadati</taxon>
        <taxon>Pseudomonadota</taxon>
        <taxon>Betaproteobacteria</taxon>
        <taxon>Burkholderiales</taxon>
        <taxon>Oxalobacteraceae</taxon>
        <taxon>Telluria group</taxon>
        <taxon>Duganella</taxon>
    </lineage>
</organism>
<keyword evidence="2" id="KW-1185">Reference proteome</keyword>
<dbReference type="Proteomes" id="UP000449678">
    <property type="component" value="Unassembled WGS sequence"/>
</dbReference>
<proteinExistence type="predicted"/>
<reference evidence="1 2" key="1">
    <citation type="submission" date="2019-12" db="EMBL/GenBank/DDBJ databases">
        <title>Novel species isolated from a subtropical stream in China.</title>
        <authorList>
            <person name="Lu H."/>
        </authorList>
    </citation>
    <scope>NUCLEOTIDE SEQUENCE [LARGE SCALE GENOMIC DNA]</scope>
    <source>
        <strain evidence="1 2">FT94W</strain>
    </source>
</reference>
<evidence type="ECO:0000313" key="2">
    <source>
        <dbReference type="Proteomes" id="UP000449678"/>
    </source>
</evidence>
<protein>
    <submittedName>
        <fullName evidence="1">Uncharacterized protein</fullName>
    </submittedName>
</protein>
<name>A0ABW9VC80_9BURK</name>